<dbReference type="Pfam" id="PF07687">
    <property type="entry name" value="M20_dimer"/>
    <property type="match status" value="1"/>
</dbReference>
<dbReference type="Gene3D" id="3.30.70.360">
    <property type="match status" value="1"/>
</dbReference>
<evidence type="ECO:0000256" key="1">
    <source>
        <dbReference type="ARBA" id="ARBA00006247"/>
    </source>
</evidence>
<dbReference type="PANTHER" id="PTHR45962">
    <property type="entry name" value="N-FATTY-ACYL-AMINO ACID SYNTHASE/HYDROLASE PM20D1"/>
    <property type="match status" value="1"/>
</dbReference>
<dbReference type="Gene3D" id="3.40.630.10">
    <property type="entry name" value="Zn peptidases"/>
    <property type="match status" value="1"/>
</dbReference>
<dbReference type="GO" id="GO:0008233">
    <property type="term" value="F:peptidase activity"/>
    <property type="evidence" value="ECO:0007669"/>
    <property type="project" value="UniProtKB-KW"/>
</dbReference>
<dbReference type="InterPro" id="IPR011650">
    <property type="entry name" value="Peptidase_M20_dimer"/>
</dbReference>
<keyword evidence="4 7" id="KW-0378">Hydrolase</keyword>
<dbReference type="SUPFAM" id="SSF53187">
    <property type="entry name" value="Zn-dependent exopeptidases"/>
    <property type="match status" value="1"/>
</dbReference>
<evidence type="ECO:0000259" key="6">
    <source>
        <dbReference type="Pfam" id="PF07687"/>
    </source>
</evidence>
<name>A0A6N2SHH3_9FIRM</name>
<dbReference type="InterPro" id="IPR001261">
    <property type="entry name" value="ArgE/DapE_CS"/>
</dbReference>
<dbReference type="InterPro" id="IPR047177">
    <property type="entry name" value="Pept_M20A"/>
</dbReference>
<dbReference type="GO" id="GO:0046872">
    <property type="term" value="F:metal ion binding"/>
    <property type="evidence" value="ECO:0007669"/>
    <property type="project" value="UniProtKB-KW"/>
</dbReference>
<organism evidence="7">
    <name type="scientific">Blautia glucerasea</name>
    <dbReference type="NCBI Taxonomy" id="536633"/>
    <lineage>
        <taxon>Bacteria</taxon>
        <taxon>Bacillati</taxon>
        <taxon>Bacillota</taxon>
        <taxon>Clostridia</taxon>
        <taxon>Lachnospirales</taxon>
        <taxon>Lachnospiraceae</taxon>
        <taxon>Blautia</taxon>
    </lineage>
</organism>
<protein>
    <submittedName>
        <fullName evidence="7">Succinyl-diaminopimelate desuccinylase</fullName>
        <ecNumber evidence="7">3.5.1.18</ecNumber>
    </submittedName>
</protein>
<dbReference type="PROSITE" id="PS00758">
    <property type="entry name" value="ARGE_DAPE_CPG2_1"/>
    <property type="match status" value="1"/>
</dbReference>
<evidence type="ECO:0000256" key="5">
    <source>
        <dbReference type="ARBA" id="ARBA00022833"/>
    </source>
</evidence>
<dbReference type="PANTHER" id="PTHR45962:SF1">
    <property type="entry name" value="N-FATTY-ACYL-AMINO ACID SYNTHASE_HYDROLASE PM20D1"/>
    <property type="match status" value="1"/>
</dbReference>
<dbReference type="GO" id="GO:0009014">
    <property type="term" value="F:succinyl-diaminopimelate desuccinylase activity"/>
    <property type="evidence" value="ECO:0007669"/>
    <property type="project" value="UniProtKB-EC"/>
</dbReference>
<feature type="domain" description="Peptidase M20 dimerisation" evidence="6">
    <location>
        <begin position="200"/>
        <end position="346"/>
    </location>
</feature>
<proteinExistence type="inferred from homology"/>
<keyword evidence="5" id="KW-0862">Zinc</keyword>
<accession>A0A6N2SHH3</accession>
<dbReference type="InterPro" id="IPR002933">
    <property type="entry name" value="Peptidase_M20"/>
</dbReference>
<dbReference type="InterPro" id="IPR036264">
    <property type="entry name" value="Bact_exopeptidase_dim_dom"/>
</dbReference>
<evidence type="ECO:0000256" key="2">
    <source>
        <dbReference type="ARBA" id="ARBA00022670"/>
    </source>
</evidence>
<dbReference type="AlphaFoldDB" id="A0A6N2SHH3"/>
<dbReference type="RefSeq" id="WP_156353499.1">
    <property type="nucleotide sequence ID" value="NZ_CACRST010000010.1"/>
</dbReference>
<dbReference type="SUPFAM" id="SSF55031">
    <property type="entry name" value="Bacterial exopeptidase dimerisation domain"/>
    <property type="match status" value="1"/>
</dbReference>
<evidence type="ECO:0000313" key="7">
    <source>
        <dbReference type="EMBL" id="VYS93153.1"/>
    </source>
</evidence>
<dbReference type="Gene3D" id="1.10.150.900">
    <property type="match status" value="1"/>
</dbReference>
<keyword evidence="3" id="KW-0479">Metal-binding</keyword>
<evidence type="ECO:0000256" key="4">
    <source>
        <dbReference type="ARBA" id="ARBA00022801"/>
    </source>
</evidence>
<evidence type="ECO:0000256" key="3">
    <source>
        <dbReference type="ARBA" id="ARBA00022723"/>
    </source>
</evidence>
<comment type="similarity">
    <text evidence="1">Belongs to the peptidase M20A family.</text>
</comment>
<dbReference type="GO" id="GO:0006508">
    <property type="term" value="P:proteolysis"/>
    <property type="evidence" value="ECO:0007669"/>
    <property type="project" value="UniProtKB-KW"/>
</dbReference>
<keyword evidence="2" id="KW-0645">Protease</keyword>
<dbReference type="EMBL" id="CACRST010000010">
    <property type="protein sequence ID" value="VYS93153.1"/>
    <property type="molecule type" value="Genomic_DNA"/>
</dbReference>
<dbReference type="Pfam" id="PF01546">
    <property type="entry name" value="Peptidase_M20"/>
    <property type="match status" value="1"/>
</dbReference>
<reference evidence="7" key="1">
    <citation type="submission" date="2019-11" db="EMBL/GenBank/DDBJ databases">
        <authorList>
            <person name="Feng L."/>
        </authorList>
    </citation>
    <scope>NUCLEOTIDE SEQUENCE</scope>
    <source>
        <strain evidence="7">BgluceraseaLFYP119</strain>
    </source>
</reference>
<gene>
    <name evidence="7" type="primary">dapE_1</name>
    <name evidence="7" type="ORF">BGLFYP119_01155</name>
</gene>
<sequence>MGENKNGVLNQREMLYGERLGKMIRCETISSSFNQDLSKFYKFHEILEELFPNIHKTCEKHEFNGSLLFKWSGKGNGKPILFMSHQDVVEANGQWVHDPFGGEIVDGALWGRGTVDTKGSLFCFLQAVEELIEKGYVPECDVYLASSCTEEIGGEGAPLTVKWLQEQGVQLRFLMDEGGMIKEEPMKGVKGRFAMVGCLEKGYGDIRFTARGNGGHASVPQKQTPLTRLAAFMMDIEKHNPFTAKMNPTVAEMFRRMAPYTQGTLGTVMKYEKQLEPLLERLLPKINPLGAAMISTTLNFTMAKGADGLNVVPQEAYVTGNMRFIHHQGPKESLALVSKIAKKYEIETEPILIHEPCPVVDYKGKPFRLVEHVMKKMFPGVIVAPYAMTGGTDAKFYTPVCRNSIRFAPLEINEQQYQSIHGVNENININALPKAVDFYKQIVRHMEGWKE</sequence>
<dbReference type="EC" id="3.5.1.18" evidence="7"/>